<keyword evidence="1" id="KW-0808">Transferase</keyword>
<name>A0ABP7V5S6_9BACI</name>
<dbReference type="InterPro" id="IPR037143">
    <property type="entry name" value="4-PPantetheinyl_Trfase_dom_sf"/>
</dbReference>
<evidence type="ECO:0000313" key="4">
    <source>
        <dbReference type="Proteomes" id="UP001501734"/>
    </source>
</evidence>
<dbReference type="Proteomes" id="UP001501734">
    <property type="component" value="Unassembled WGS sequence"/>
</dbReference>
<organism evidence="3 4">
    <name type="scientific">Amphibacillus indicireducens</name>
    <dbReference type="NCBI Taxonomy" id="1076330"/>
    <lineage>
        <taxon>Bacteria</taxon>
        <taxon>Bacillati</taxon>
        <taxon>Bacillota</taxon>
        <taxon>Bacilli</taxon>
        <taxon>Bacillales</taxon>
        <taxon>Bacillaceae</taxon>
        <taxon>Amphibacillus</taxon>
    </lineage>
</organism>
<sequence>MVCSDEELKEFEEQHDDLPSKFTRLWTIKEAYIKCIGKGLTENISKYNFAKCCEQQFMKYGLSFKTFTFKNYFLTACGGFHDIKVQKVSLDQFEKKFKQFSKS</sequence>
<gene>
    <name evidence="3" type="ORF">GCM10022410_03130</name>
</gene>
<dbReference type="SUPFAM" id="SSF56214">
    <property type="entry name" value="4'-phosphopantetheinyl transferase"/>
    <property type="match status" value="1"/>
</dbReference>
<dbReference type="EMBL" id="BAABDL010000015">
    <property type="protein sequence ID" value="GAA4059332.1"/>
    <property type="molecule type" value="Genomic_DNA"/>
</dbReference>
<accession>A0ABP7V5S6</accession>
<proteinExistence type="predicted"/>
<dbReference type="InterPro" id="IPR008278">
    <property type="entry name" value="4-PPantetheinyl_Trfase_dom"/>
</dbReference>
<keyword evidence="4" id="KW-1185">Reference proteome</keyword>
<evidence type="ECO:0000259" key="2">
    <source>
        <dbReference type="Pfam" id="PF01648"/>
    </source>
</evidence>
<comment type="caution">
    <text evidence="3">The sequence shown here is derived from an EMBL/GenBank/DDBJ whole genome shotgun (WGS) entry which is preliminary data.</text>
</comment>
<evidence type="ECO:0000256" key="1">
    <source>
        <dbReference type="ARBA" id="ARBA00022679"/>
    </source>
</evidence>
<feature type="domain" description="4'-phosphopantetheinyl transferase" evidence="2">
    <location>
        <begin position="2"/>
        <end position="68"/>
    </location>
</feature>
<dbReference type="Gene3D" id="3.90.470.20">
    <property type="entry name" value="4'-phosphopantetheinyl transferase domain"/>
    <property type="match status" value="1"/>
</dbReference>
<dbReference type="Pfam" id="PF01648">
    <property type="entry name" value="ACPS"/>
    <property type="match status" value="1"/>
</dbReference>
<evidence type="ECO:0000313" key="3">
    <source>
        <dbReference type="EMBL" id="GAA4059332.1"/>
    </source>
</evidence>
<protein>
    <recommendedName>
        <fullName evidence="2">4'-phosphopantetheinyl transferase domain-containing protein</fullName>
    </recommendedName>
</protein>
<reference evidence="4" key="1">
    <citation type="journal article" date="2019" name="Int. J. Syst. Evol. Microbiol.">
        <title>The Global Catalogue of Microorganisms (GCM) 10K type strain sequencing project: providing services to taxonomists for standard genome sequencing and annotation.</title>
        <authorList>
            <consortium name="The Broad Institute Genomics Platform"/>
            <consortium name="The Broad Institute Genome Sequencing Center for Infectious Disease"/>
            <person name="Wu L."/>
            <person name="Ma J."/>
        </authorList>
    </citation>
    <scope>NUCLEOTIDE SEQUENCE [LARGE SCALE GENOMIC DNA]</scope>
    <source>
        <strain evidence="4">JCM 17250</strain>
    </source>
</reference>
<dbReference type="RefSeq" id="WP_344909689.1">
    <property type="nucleotide sequence ID" value="NZ_BAABDL010000015.1"/>
</dbReference>